<dbReference type="AlphaFoldDB" id="A0A2N5M8V5"/>
<gene>
    <name evidence="2" type="ORF">CUU66_06405</name>
</gene>
<dbReference type="EMBL" id="PGUY01000017">
    <property type="protein sequence ID" value="PLT30780.1"/>
    <property type="molecule type" value="Genomic_DNA"/>
</dbReference>
<dbReference type="Pfam" id="PF22016">
    <property type="entry name" value="DUF6933"/>
    <property type="match status" value="1"/>
</dbReference>
<dbReference type="RefSeq" id="WP_101640846.1">
    <property type="nucleotide sequence ID" value="NZ_PGUY01000017.1"/>
</dbReference>
<comment type="caution">
    <text evidence="2">The sequence shown here is derived from an EMBL/GenBank/DDBJ whole genome shotgun (WGS) entry which is preliminary data.</text>
</comment>
<dbReference type="Proteomes" id="UP000234748">
    <property type="component" value="Unassembled WGS sequence"/>
</dbReference>
<sequence>MFVIGTTQKLMKEIGKDVSVYNGDIDNGLYHWHMNMFKLGRYKCITFINDVTLYNCTVIGVIKKDLNNISDLIRDTLKENLLAEGFGGDIVDAYLKQADEIIFTKTSSRSVLGSMTELIKYTEAFYYRGGKEIIENDPLLLNNRNNRMVFMNIKGYSVNQMKDKLVEEFLE</sequence>
<reference evidence="2 3" key="1">
    <citation type="submission" date="2017-11" db="EMBL/GenBank/DDBJ databases">
        <title>Comparitive Functional Genomics of Dry Heat Resistant strains isolated from the Viking Spacecraft.</title>
        <authorList>
            <person name="Seuylemezian A."/>
            <person name="Cooper K."/>
            <person name="Vaishampayan P."/>
        </authorList>
    </citation>
    <scope>NUCLEOTIDE SEQUENCE [LARGE SCALE GENOMIC DNA]</scope>
    <source>
        <strain evidence="2 3">V1-29</strain>
    </source>
</reference>
<evidence type="ECO:0000259" key="1">
    <source>
        <dbReference type="Pfam" id="PF22016"/>
    </source>
</evidence>
<dbReference type="OrthoDB" id="9801392at2"/>
<organism evidence="2 3">
    <name type="scientific">Peribacillus deserti</name>
    <dbReference type="NCBI Taxonomy" id="673318"/>
    <lineage>
        <taxon>Bacteria</taxon>
        <taxon>Bacillati</taxon>
        <taxon>Bacillota</taxon>
        <taxon>Bacilli</taxon>
        <taxon>Bacillales</taxon>
        <taxon>Bacillaceae</taxon>
        <taxon>Peribacillus</taxon>
    </lineage>
</organism>
<feature type="domain" description="DUF6933" evidence="1">
    <location>
        <begin position="4"/>
        <end position="154"/>
    </location>
</feature>
<dbReference type="InterPro" id="IPR053864">
    <property type="entry name" value="DUF6933"/>
</dbReference>
<proteinExistence type="predicted"/>
<keyword evidence="3" id="KW-1185">Reference proteome</keyword>
<accession>A0A2N5M8V5</accession>
<protein>
    <recommendedName>
        <fullName evidence="1">DUF6933 domain-containing protein</fullName>
    </recommendedName>
</protein>
<evidence type="ECO:0000313" key="2">
    <source>
        <dbReference type="EMBL" id="PLT30780.1"/>
    </source>
</evidence>
<evidence type="ECO:0000313" key="3">
    <source>
        <dbReference type="Proteomes" id="UP000234748"/>
    </source>
</evidence>
<name>A0A2N5M8V5_9BACI</name>